<comment type="caution">
    <text evidence="1">The sequence shown here is derived from an EMBL/GenBank/DDBJ whole genome shotgun (WGS) entry which is preliminary data.</text>
</comment>
<protein>
    <submittedName>
        <fullName evidence="1">Uncharacterized protein</fullName>
    </submittedName>
</protein>
<evidence type="ECO:0000313" key="2">
    <source>
        <dbReference type="Proteomes" id="UP001417504"/>
    </source>
</evidence>
<dbReference type="AlphaFoldDB" id="A0AAP0E3N1"/>
<organism evidence="1 2">
    <name type="scientific">Stephania japonica</name>
    <dbReference type="NCBI Taxonomy" id="461633"/>
    <lineage>
        <taxon>Eukaryota</taxon>
        <taxon>Viridiplantae</taxon>
        <taxon>Streptophyta</taxon>
        <taxon>Embryophyta</taxon>
        <taxon>Tracheophyta</taxon>
        <taxon>Spermatophyta</taxon>
        <taxon>Magnoliopsida</taxon>
        <taxon>Ranunculales</taxon>
        <taxon>Menispermaceae</taxon>
        <taxon>Menispermoideae</taxon>
        <taxon>Cissampelideae</taxon>
        <taxon>Stephania</taxon>
    </lineage>
</organism>
<gene>
    <name evidence="1" type="ORF">Sjap_026412</name>
</gene>
<dbReference type="EMBL" id="JBBNAE010000011">
    <property type="protein sequence ID" value="KAK9086001.1"/>
    <property type="molecule type" value="Genomic_DNA"/>
</dbReference>
<evidence type="ECO:0000313" key="1">
    <source>
        <dbReference type="EMBL" id="KAK9086001.1"/>
    </source>
</evidence>
<keyword evidence="2" id="KW-1185">Reference proteome</keyword>
<sequence length="62" mass="7112">MVEGVHNGRRVEMETVGFEAVVLGRRNVQDRLGFRGADSRLRSMFLLLFLRLPCLDYVCLSL</sequence>
<reference evidence="1 2" key="1">
    <citation type="submission" date="2024-01" db="EMBL/GenBank/DDBJ databases">
        <title>Genome assemblies of Stephania.</title>
        <authorList>
            <person name="Yang L."/>
        </authorList>
    </citation>
    <scope>NUCLEOTIDE SEQUENCE [LARGE SCALE GENOMIC DNA]</scope>
    <source>
        <strain evidence="1">QJT</strain>
        <tissue evidence="1">Leaf</tissue>
    </source>
</reference>
<proteinExistence type="predicted"/>
<name>A0AAP0E3N1_9MAGN</name>
<accession>A0AAP0E3N1</accession>
<dbReference type="Proteomes" id="UP001417504">
    <property type="component" value="Unassembled WGS sequence"/>
</dbReference>